<dbReference type="Proteomes" id="UP000702544">
    <property type="component" value="Unassembled WGS sequence"/>
</dbReference>
<dbReference type="InterPro" id="IPR037401">
    <property type="entry name" value="SnoaL-like"/>
</dbReference>
<sequence length="127" mass="14501">MAPSRRNPVSDETLAVVERFNDAFNRHDVDAVMQAMTEDCVFDSTRPPPDGELFQGQAAVRAFWESFFSQSPQARFETEEIFAAGDRCVVRWVYHWTKEGQTGHVRGVDIFRLRDGKVAEKLSYVKG</sequence>
<dbReference type="InterPro" id="IPR009959">
    <property type="entry name" value="Cyclase_SnoaL-like"/>
</dbReference>
<reference evidence="2 3" key="1">
    <citation type="submission" date="2020-01" db="EMBL/GenBank/DDBJ databases">
        <title>Genomes assembled from Gulf of Kutch pelagic sediment metagenomes.</title>
        <authorList>
            <person name="Chandrashekar M."/>
            <person name="Mahajan M.S."/>
            <person name="Dave K.J."/>
            <person name="Vatsa P."/>
            <person name="Nathani N.M."/>
        </authorList>
    </citation>
    <scope>NUCLEOTIDE SEQUENCE [LARGE SCALE GENOMIC DNA]</scope>
    <source>
        <strain evidence="2">KS3-K002</strain>
    </source>
</reference>
<evidence type="ECO:0000313" key="3">
    <source>
        <dbReference type="Proteomes" id="UP000702544"/>
    </source>
</evidence>
<organism evidence="2 3">
    <name type="scientific">Candidatus Kutchimonas denitrificans</name>
    <dbReference type="NCBI Taxonomy" id="3056748"/>
    <lineage>
        <taxon>Bacteria</taxon>
        <taxon>Pseudomonadati</taxon>
        <taxon>Gemmatimonadota</taxon>
        <taxon>Gemmatimonadia</taxon>
        <taxon>Candidatus Palauibacterales</taxon>
        <taxon>Candidatus Palauibacteraceae</taxon>
        <taxon>Candidatus Kutchimonas</taxon>
    </lineage>
</organism>
<dbReference type="PANTHER" id="PTHR38436">
    <property type="entry name" value="POLYKETIDE CYCLASE SNOAL-LIKE DOMAIN"/>
    <property type="match status" value="1"/>
</dbReference>
<protein>
    <submittedName>
        <fullName evidence="2">Nuclear transport factor 2 family protein</fullName>
    </submittedName>
</protein>
<dbReference type="PANTHER" id="PTHR38436:SF1">
    <property type="entry name" value="ESTER CYCLASE"/>
    <property type="match status" value="1"/>
</dbReference>
<feature type="domain" description="SnoaL-like" evidence="1">
    <location>
        <begin position="17"/>
        <end position="120"/>
    </location>
</feature>
<dbReference type="CDD" id="cd00531">
    <property type="entry name" value="NTF2_like"/>
    <property type="match status" value="1"/>
</dbReference>
<gene>
    <name evidence="2" type="ORF">GWO12_16460</name>
</gene>
<dbReference type="SUPFAM" id="SSF54427">
    <property type="entry name" value="NTF2-like"/>
    <property type="match status" value="1"/>
</dbReference>
<dbReference type="Gene3D" id="3.10.450.50">
    <property type="match status" value="1"/>
</dbReference>
<accession>A0AAE4ZAL7</accession>
<evidence type="ECO:0000313" key="2">
    <source>
        <dbReference type="EMBL" id="NIR76673.1"/>
    </source>
</evidence>
<comment type="caution">
    <text evidence="2">The sequence shown here is derived from an EMBL/GenBank/DDBJ whole genome shotgun (WGS) entry which is preliminary data.</text>
</comment>
<evidence type="ECO:0000259" key="1">
    <source>
        <dbReference type="Pfam" id="PF12680"/>
    </source>
</evidence>
<dbReference type="GO" id="GO:0030638">
    <property type="term" value="P:polyketide metabolic process"/>
    <property type="evidence" value="ECO:0007669"/>
    <property type="project" value="InterPro"/>
</dbReference>
<dbReference type="Pfam" id="PF12680">
    <property type="entry name" value="SnoaL_2"/>
    <property type="match status" value="1"/>
</dbReference>
<dbReference type="AlphaFoldDB" id="A0AAE4ZAL7"/>
<name>A0AAE4ZAL7_9BACT</name>
<dbReference type="EMBL" id="JAACAK010000141">
    <property type="protein sequence ID" value="NIR76673.1"/>
    <property type="molecule type" value="Genomic_DNA"/>
</dbReference>
<proteinExistence type="predicted"/>
<dbReference type="InterPro" id="IPR032710">
    <property type="entry name" value="NTF2-like_dom_sf"/>
</dbReference>